<feature type="domain" description="Activator of Hsp90 ATPase homologue 1/2-like C-terminal" evidence="2">
    <location>
        <begin position="19"/>
        <end position="150"/>
    </location>
</feature>
<comment type="caution">
    <text evidence="3">The sequence shown here is derived from an EMBL/GenBank/DDBJ whole genome shotgun (WGS) entry which is preliminary data.</text>
</comment>
<evidence type="ECO:0000313" key="3">
    <source>
        <dbReference type="EMBL" id="NTS32824.1"/>
    </source>
</evidence>
<dbReference type="Pfam" id="PF08327">
    <property type="entry name" value="AHSA1"/>
    <property type="match status" value="1"/>
</dbReference>
<dbReference type="AlphaFoldDB" id="A0A849VVF0"/>
<dbReference type="Proteomes" id="UP000550508">
    <property type="component" value="Unassembled WGS sequence"/>
</dbReference>
<organism evidence="3 4">
    <name type="scientific">Phyllobacterium pellucidum</name>
    <dbReference type="NCBI Taxonomy" id="2740464"/>
    <lineage>
        <taxon>Bacteria</taxon>
        <taxon>Pseudomonadati</taxon>
        <taxon>Pseudomonadota</taxon>
        <taxon>Alphaproteobacteria</taxon>
        <taxon>Hyphomicrobiales</taxon>
        <taxon>Phyllobacteriaceae</taxon>
        <taxon>Phyllobacterium</taxon>
    </lineage>
</organism>
<evidence type="ECO:0000259" key="2">
    <source>
        <dbReference type="Pfam" id="PF08327"/>
    </source>
</evidence>
<protein>
    <submittedName>
        <fullName evidence="3">SRPBCC domain-containing protein</fullName>
    </submittedName>
</protein>
<evidence type="ECO:0000313" key="4">
    <source>
        <dbReference type="Proteomes" id="UP000550508"/>
    </source>
</evidence>
<gene>
    <name evidence="3" type="ORF">HQ945_16320</name>
</gene>
<name>A0A849VVF0_9HYPH</name>
<dbReference type="RefSeq" id="WP_027230824.1">
    <property type="nucleotide sequence ID" value="NZ_CP088292.1"/>
</dbReference>
<proteinExistence type="inferred from homology"/>
<dbReference type="InterPro" id="IPR013538">
    <property type="entry name" value="ASHA1/2-like_C"/>
</dbReference>
<dbReference type="CDD" id="cd08900">
    <property type="entry name" value="SRPBCC_CalC_Aha1-like_7"/>
    <property type="match status" value="1"/>
</dbReference>
<dbReference type="InterPro" id="IPR023393">
    <property type="entry name" value="START-like_dom_sf"/>
</dbReference>
<evidence type="ECO:0000256" key="1">
    <source>
        <dbReference type="ARBA" id="ARBA00006817"/>
    </source>
</evidence>
<keyword evidence="4" id="KW-1185">Reference proteome</keyword>
<accession>A0A849VVF0</accession>
<comment type="similarity">
    <text evidence="1">Belongs to the AHA1 family.</text>
</comment>
<sequence length="157" mass="17357">MTKRSVTHDTFTLERSYPAAPARVFFALSDPQAKAKWFKGPEEWGPAQHQIDFRVGGREVSIGGPKEGPQHRFDAIYQDIVPDQRIIYTYEMHLDGKRISVSLATLELKPEGTGTRLVLTEQGAFLDEFDDPAVRRGGMDSLLDALGASLEAVPANA</sequence>
<reference evidence="3 4" key="1">
    <citation type="submission" date="2020-05" db="EMBL/GenBank/DDBJ databases">
        <authorList>
            <person name="Kim M.K."/>
        </authorList>
    </citation>
    <scope>NUCLEOTIDE SEQUENCE [LARGE SCALE GENOMIC DNA]</scope>
    <source>
        <strain evidence="3 4">BT25</strain>
    </source>
</reference>
<dbReference type="Gene3D" id="3.30.530.20">
    <property type="match status" value="1"/>
</dbReference>
<dbReference type="SUPFAM" id="SSF55961">
    <property type="entry name" value="Bet v1-like"/>
    <property type="match status" value="1"/>
</dbReference>
<dbReference type="EMBL" id="JABUMX010000003">
    <property type="protein sequence ID" value="NTS32824.1"/>
    <property type="molecule type" value="Genomic_DNA"/>
</dbReference>